<feature type="domain" description="Cupin type-1" evidence="3">
    <location>
        <begin position="225"/>
        <end position="366"/>
    </location>
</feature>
<dbReference type="InterPro" id="IPR051610">
    <property type="entry name" value="GPI/OXD"/>
</dbReference>
<sequence>MGAAAATGSLIVAASGSNTYGDGGQPPFGPGPSVLQGKELPSFRFDFSAQKPRTSDGGWAKEATVLKFPVSEKLAAVLMQLVPGGLRELHWHANAAEWAYVIKGRCRVTTIDPDGRSEIVDFNPGDVWYFPRGHGHSIQGLGPDDCEFLLVFDNGYFSEFGTFSITDWIGHAPAEVLSKNFGVPPSTFASFPKDEVYLVKGEVPAPLPPEPVPGSLDIPALSHRYPFLAQRPQIFEGGTLRLVSEREFPISTTMTGGLLQIKPGGMRELHWHPNADEWQYYLKGKARMTVFGSGGRARTEEFAAGDVGYVPQGFGHYIENIGPDDLEVVLAFNSGIYQSISITAWMAANPALLLSTNFGVPQSVFASFPKGETTMPD</sequence>
<dbReference type="InterPro" id="IPR017774">
    <property type="entry name" value="Bicupin_oxalate_deCO2ase/Oxase"/>
</dbReference>
<gene>
    <name evidence="4" type="ORF">CAK95_20915</name>
</gene>
<dbReference type="CDD" id="cd20304">
    <property type="entry name" value="cupin_OxDC_N"/>
    <property type="match status" value="1"/>
</dbReference>
<evidence type="ECO:0000259" key="3">
    <source>
        <dbReference type="SMART" id="SM00835"/>
    </source>
</evidence>
<dbReference type="KEGG" id="psin:CAK95_20915"/>
<feature type="domain" description="Cupin type-1" evidence="3">
    <location>
        <begin position="45"/>
        <end position="189"/>
    </location>
</feature>
<evidence type="ECO:0000313" key="4">
    <source>
        <dbReference type="EMBL" id="ARQ03099.1"/>
    </source>
</evidence>
<dbReference type="PANTHER" id="PTHR35848">
    <property type="entry name" value="OXALATE-BINDING PROTEIN"/>
    <property type="match status" value="1"/>
</dbReference>
<accession>A0A1W7A0G7</accession>
<dbReference type="SUPFAM" id="SSF51182">
    <property type="entry name" value="RmlC-like cupins"/>
    <property type="match status" value="1"/>
</dbReference>
<dbReference type="Pfam" id="PF00190">
    <property type="entry name" value="Cupin_1"/>
    <property type="match status" value="2"/>
</dbReference>
<keyword evidence="5" id="KW-1185">Reference proteome</keyword>
<feature type="binding site" evidence="2">
    <location>
        <position position="136"/>
    </location>
    <ligand>
        <name>Mn(2+)</name>
        <dbReference type="ChEBI" id="CHEBI:29035"/>
        <label>1</label>
    </ligand>
</feature>
<keyword evidence="1 2" id="KW-0479">Metal-binding</keyword>
<dbReference type="InterPro" id="IPR006045">
    <property type="entry name" value="Cupin_1"/>
</dbReference>
<feature type="binding site" evidence="2">
    <location>
        <position position="97"/>
    </location>
    <ligand>
        <name>Mn(2+)</name>
        <dbReference type="ChEBI" id="CHEBI:29035"/>
        <label>1</label>
    </ligand>
</feature>
<comment type="cofactor">
    <cofactor evidence="2">
        <name>Mn(2+)</name>
        <dbReference type="ChEBI" id="CHEBI:29035"/>
    </cofactor>
    <text evidence="2">Binds 2 manganese ions per subunit.</text>
</comment>
<dbReference type="EMBL" id="CP021112">
    <property type="protein sequence ID" value="ARQ03099.1"/>
    <property type="molecule type" value="Genomic_DNA"/>
</dbReference>
<feature type="binding site" evidence="2">
    <location>
        <position position="316"/>
    </location>
    <ligand>
        <name>Mn(2+)</name>
        <dbReference type="ChEBI" id="CHEBI:29035"/>
        <label>2</label>
    </ligand>
</feature>
<dbReference type="InterPro" id="IPR011051">
    <property type="entry name" value="RmlC_Cupin_sf"/>
</dbReference>
<reference evidence="4 5" key="1">
    <citation type="submission" date="2017-05" db="EMBL/GenBank/DDBJ databases">
        <title>Full genome sequence of Pseudorhodoplanes sinuspersici.</title>
        <authorList>
            <person name="Dastgheib S.M.M."/>
            <person name="Shavandi M."/>
            <person name="Tirandaz H."/>
        </authorList>
    </citation>
    <scope>NUCLEOTIDE SEQUENCE [LARGE SCALE GENOMIC DNA]</scope>
    <source>
        <strain evidence="4 5">RIPI110</strain>
    </source>
</reference>
<keyword evidence="2" id="KW-0464">Manganese</keyword>
<dbReference type="STRING" id="1235591.CAK95_20915"/>
<feature type="binding site" evidence="2">
    <location>
        <position position="90"/>
    </location>
    <ligand>
        <name>Mn(2+)</name>
        <dbReference type="ChEBI" id="CHEBI:29035"/>
        <label>1</label>
    </ligand>
</feature>
<evidence type="ECO:0000256" key="2">
    <source>
        <dbReference type="PIRSR" id="PIRSR617774-2"/>
    </source>
</evidence>
<dbReference type="CDD" id="cd20305">
    <property type="entry name" value="cupin_OxDC_C"/>
    <property type="match status" value="1"/>
</dbReference>
<dbReference type="AlphaFoldDB" id="A0A1W7A0G7"/>
<feature type="binding site" evidence="2">
    <location>
        <position position="272"/>
    </location>
    <ligand>
        <name>Mn(2+)</name>
        <dbReference type="ChEBI" id="CHEBI:29035"/>
        <label>2</label>
    </ligand>
</feature>
<dbReference type="Proteomes" id="UP000194137">
    <property type="component" value="Chromosome"/>
</dbReference>
<evidence type="ECO:0000256" key="1">
    <source>
        <dbReference type="ARBA" id="ARBA00022723"/>
    </source>
</evidence>
<dbReference type="SMART" id="SM00835">
    <property type="entry name" value="Cupin_1"/>
    <property type="match status" value="2"/>
</dbReference>
<feature type="binding site" evidence="2">
    <location>
        <position position="92"/>
    </location>
    <ligand>
        <name>Mn(2+)</name>
        <dbReference type="ChEBI" id="CHEBI:29035"/>
        <label>1</label>
    </ligand>
</feature>
<dbReference type="GO" id="GO:0046872">
    <property type="term" value="F:metal ion binding"/>
    <property type="evidence" value="ECO:0007669"/>
    <property type="project" value="UniProtKB-KW"/>
</dbReference>
<proteinExistence type="predicted"/>
<feature type="binding site" evidence="2">
    <location>
        <position position="270"/>
    </location>
    <ligand>
        <name>Mn(2+)</name>
        <dbReference type="ChEBI" id="CHEBI:29035"/>
        <label>2</label>
    </ligand>
</feature>
<dbReference type="PANTHER" id="PTHR35848:SF9">
    <property type="entry name" value="SLL1358 PROTEIN"/>
    <property type="match status" value="1"/>
</dbReference>
<dbReference type="NCBIfam" id="TIGR03404">
    <property type="entry name" value="bicupin_oxalic"/>
    <property type="match status" value="1"/>
</dbReference>
<organism evidence="4 5">
    <name type="scientific">Pseudorhodoplanes sinuspersici</name>
    <dbReference type="NCBI Taxonomy" id="1235591"/>
    <lineage>
        <taxon>Bacteria</taxon>
        <taxon>Pseudomonadati</taxon>
        <taxon>Pseudomonadota</taxon>
        <taxon>Alphaproteobacteria</taxon>
        <taxon>Hyphomicrobiales</taxon>
        <taxon>Pseudorhodoplanes</taxon>
    </lineage>
</organism>
<dbReference type="Gene3D" id="2.60.120.10">
    <property type="entry name" value="Jelly Rolls"/>
    <property type="match status" value="2"/>
</dbReference>
<protein>
    <submittedName>
        <fullName evidence="4">Oxalate decarboxylase</fullName>
    </submittedName>
</protein>
<dbReference type="InterPro" id="IPR014710">
    <property type="entry name" value="RmlC-like_jellyroll"/>
</dbReference>
<feature type="binding site" evidence="2">
    <location>
        <position position="277"/>
    </location>
    <ligand>
        <name>Mn(2+)</name>
        <dbReference type="ChEBI" id="CHEBI:29035"/>
        <label>2</label>
    </ligand>
</feature>
<evidence type="ECO:0000313" key="5">
    <source>
        <dbReference type="Proteomes" id="UP000194137"/>
    </source>
</evidence>
<dbReference type="GO" id="GO:0033609">
    <property type="term" value="P:oxalate metabolic process"/>
    <property type="evidence" value="ECO:0007669"/>
    <property type="project" value="InterPro"/>
</dbReference>
<name>A0A1W7A0G7_9HYPH</name>